<dbReference type="AlphaFoldDB" id="A0A4V1BDN1"/>
<accession>A0A4V1BDN1</accession>
<name>A0A4V1BDN1_9ACTN</name>
<protein>
    <submittedName>
        <fullName evidence="1">Uncharacterized protein</fullName>
    </submittedName>
</protein>
<dbReference type="EMBL" id="CP038267">
    <property type="protein sequence ID" value="QBR91702.1"/>
    <property type="molecule type" value="Genomic_DNA"/>
</dbReference>
<dbReference type="Proteomes" id="UP000294894">
    <property type="component" value="Chromosome"/>
</dbReference>
<proteinExistence type="predicted"/>
<keyword evidence="2" id="KW-1185">Reference proteome</keyword>
<sequence length="62" mass="7086">MEDALHQMTEPYDAVRAAREGRNLALQSRRTMGLNDLLTRRPELRGVSTWSEEIAESVLWSA</sequence>
<dbReference type="RefSeq" id="WP_135074575.1">
    <property type="nucleotide sequence ID" value="NZ_CP038267.1"/>
</dbReference>
<evidence type="ECO:0000313" key="1">
    <source>
        <dbReference type="EMBL" id="QBR91702.1"/>
    </source>
</evidence>
<reference evidence="1 2" key="1">
    <citation type="submission" date="2019-03" db="EMBL/GenBank/DDBJ databases">
        <title>Three New Species of Nocardioides, Nocardioides euryhalodurans sp. nov., Nocardioides seonyuensis sp. nov. and Nocardioides eburneoflavus sp. nov., Iolated from Soil.</title>
        <authorList>
            <person name="Roh S.G."/>
            <person name="Lee C."/>
            <person name="Kim M.-K."/>
            <person name="Kim S.B."/>
        </authorList>
    </citation>
    <scope>NUCLEOTIDE SEQUENCE [LARGE SCALE GENOMIC DNA]</scope>
    <source>
        <strain evidence="1 2">MMS17-SY117</strain>
    </source>
</reference>
<evidence type="ECO:0000313" key="2">
    <source>
        <dbReference type="Proteomes" id="UP000294894"/>
    </source>
</evidence>
<organism evidence="1 2">
    <name type="scientific">Nocardioides euryhalodurans</name>
    <dbReference type="NCBI Taxonomy" id="2518370"/>
    <lineage>
        <taxon>Bacteria</taxon>
        <taxon>Bacillati</taxon>
        <taxon>Actinomycetota</taxon>
        <taxon>Actinomycetes</taxon>
        <taxon>Propionibacteriales</taxon>
        <taxon>Nocardioidaceae</taxon>
        <taxon>Nocardioides</taxon>
    </lineage>
</organism>
<dbReference type="KEGG" id="noy:EXE57_05040"/>
<gene>
    <name evidence="1" type="ORF">EXE57_05040</name>
</gene>